<evidence type="ECO:0000256" key="1">
    <source>
        <dbReference type="ARBA" id="ARBA00006270"/>
    </source>
</evidence>
<gene>
    <name evidence="10" type="ORF">IMG5_081590</name>
</gene>
<dbReference type="SMART" id="SM00174">
    <property type="entry name" value="RHO"/>
    <property type="match status" value="1"/>
</dbReference>
<dbReference type="InterPro" id="IPR005225">
    <property type="entry name" value="Small_GTP-bd"/>
</dbReference>
<sequence>MQRTNYGEYDYLFKLLLIGNSGVGKSCMLMRFSENQFTNNFYNTIGVDFKIKTIQLNGKNIKLQIWDTAGQDRFKTITCSYYRGAHGIAVVFDITDKQSFENVKGWMVEIEKYAQENVCRILVGNKTDMNENRQVQYQEGQELAQMYNLNYIEVSAKSGENVDQVFTQMAKQIMEKQGDSLLKKQSSREFRIDQNKNLNYNKNNQQNDQNL</sequence>
<dbReference type="GO" id="GO:0003924">
    <property type="term" value="F:GTPase activity"/>
    <property type="evidence" value="ECO:0007669"/>
    <property type="project" value="InterPro"/>
</dbReference>
<keyword evidence="2" id="KW-0547">Nucleotide-binding</keyword>
<dbReference type="InterPro" id="IPR050305">
    <property type="entry name" value="Small_GTPase_Rab"/>
</dbReference>
<dbReference type="OMA" id="PDYHYLF"/>
<dbReference type="NCBIfam" id="TIGR00231">
    <property type="entry name" value="small_GTP"/>
    <property type="match status" value="1"/>
</dbReference>
<keyword evidence="4" id="KW-0342">GTP-binding</keyword>
<keyword evidence="3" id="KW-0653">Protein transport</keyword>
<dbReference type="SMART" id="SM00173">
    <property type="entry name" value="RAS"/>
    <property type="match status" value="1"/>
</dbReference>
<keyword evidence="3" id="KW-0813">Transport</keyword>
<dbReference type="PROSITE" id="PS51421">
    <property type="entry name" value="RAS"/>
    <property type="match status" value="1"/>
</dbReference>
<dbReference type="OrthoDB" id="9989112at2759"/>
<dbReference type="EMBL" id="GL983660">
    <property type="protein sequence ID" value="EGR32473.1"/>
    <property type="molecule type" value="Genomic_DNA"/>
</dbReference>
<dbReference type="SMART" id="SM00176">
    <property type="entry name" value="RAN"/>
    <property type="match status" value="1"/>
</dbReference>
<dbReference type="PROSITE" id="PS51420">
    <property type="entry name" value="RHO"/>
    <property type="match status" value="1"/>
</dbReference>
<dbReference type="SMART" id="SM00177">
    <property type="entry name" value="ARF"/>
    <property type="match status" value="1"/>
</dbReference>
<protein>
    <recommendedName>
        <fullName evidence="8">Ras-related protein Rab-1</fullName>
    </recommendedName>
    <alternativeName>
        <fullName evidence="9">Small GTP-binding protein rab1</fullName>
    </alternativeName>
</protein>
<dbReference type="SUPFAM" id="SSF52540">
    <property type="entry name" value="P-loop containing nucleoside triphosphate hydrolases"/>
    <property type="match status" value="1"/>
</dbReference>
<evidence type="ECO:0000256" key="4">
    <source>
        <dbReference type="ARBA" id="ARBA00023134"/>
    </source>
</evidence>
<dbReference type="PROSITE" id="PS51419">
    <property type="entry name" value="RAB"/>
    <property type="match status" value="1"/>
</dbReference>
<dbReference type="InterPro" id="IPR001806">
    <property type="entry name" value="Small_GTPase"/>
</dbReference>
<evidence type="ECO:0000313" key="10">
    <source>
        <dbReference type="EMBL" id="EGR32473.1"/>
    </source>
</evidence>
<evidence type="ECO:0000256" key="9">
    <source>
        <dbReference type="ARBA" id="ARBA00081865"/>
    </source>
</evidence>
<dbReference type="GeneID" id="14908636"/>
<keyword evidence="11" id="KW-1185">Reference proteome</keyword>
<keyword evidence="6" id="KW-0636">Prenylation</keyword>
<name>G0QQN0_ICHMU</name>
<dbReference type="AlphaFoldDB" id="G0QQN0"/>
<dbReference type="GO" id="GO:0005525">
    <property type="term" value="F:GTP binding"/>
    <property type="evidence" value="ECO:0007669"/>
    <property type="project" value="UniProtKB-KW"/>
</dbReference>
<evidence type="ECO:0000256" key="5">
    <source>
        <dbReference type="ARBA" id="ARBA00023288"/>
    </source>
</evidence>
<comment type="similarity">
    <text evidence="1">Belongs to the small GTPase superfamily. Rab family.</text>
</comment>
<feature type="non-terminal residue" evidence="10">
    <location>
        <position position="211"/>
    </location>
</feature>
<evidence type="ECO:0000256" key="2">
    <source>
        <dbReference type="ARBA" id="ARBA00022741"/>
    </source>
</evidence>
<evidence type="ECO:0000256" key="6">
    <source>
        <dbReference type="ARBA" id="ARBA00023289"/>
    </source>
</evidence>
<reference evidence="10 11" key="1">
    <citation type="submission" date="2011-07" db="EMBL/GenBank/DDBJ databases">
        <authorList>
            <person name="Coyne R."/>
            <person name="Brami D."/>
            <person name="Johnson J."/>
            <person name="Hostetler J."/>
            <person name="Hannick L."/>
            <person name="Clark T."/>
            <person name="Cassidy-Hanley D."/>
            <person name="Inman J."/>
        </authorList>
    </citation>
    <scope>NUCLEOTIDE SEQUENCE [LARGE SCALE GENOMIC DNA]</scope>
    <source>
        <strain evidence="10 11">G5</strain>
    </source>
</reference>
<evidence type="ECO:0000256" key="7">
    <source>
        <dbReference type="ARBA" id="ARBA00053444"/>
    </source>
</evidence>
<keyword evidence="5" id="KW-0449">Lipoprotein</keyword>
<dbReference type="InterPro" id="IPR027417">
    <property type="entry name" value="P-loop_NTPase"/>
</dbReference>
<evidence type="ECO:0000313" key="11">
    <source>
        <dbReference type="Proteomes" id="UP000008983"/>
    </source>
</evidence>
<dbReference type="SMART" id="SM00175">
    <property type="entry name" value="RAB"/>
    <property type="match status" value="1"/>
</dbReference>
<dbReference type="RefSeq" id="XP_004036459.1">
    <property type="nucleotide sequence ID" value="XM_004036411.1"/>
</dbReference>
<dbReference type="PRINTS" id="PR00449">
    <property type="entry name" value="RASTRNSFRMNG"/>
</dbReference>
<dbReference type="Proteomes" id="UP000008983">
    <property type="component" value="Unassembled WGS sequence"/>
</dbReference>
<dbReference type="Pfam" id="PF00071">
    <property type="entry name" value="Ras"/>
    <property type="match status" value="1"/>
</dbReference>
<dbReference type="InParanoid" id="G0QQN0"/>
<dbReference type="PANTHER" id="PTHR47980">
    <property type="entry name" value="LD44762P"/>
    <property type="match status" value="1"/>
</dbReference>
<evidence type="ECO:0000256" key="3">
    <source>
        <dbReference type="ARBA" id="ARBA00022927"/>
    </source>
</evidence>
<dbReference type="GO" id="GO:0015031">
    <property type="term" value="P:protein transport"/>
    <property type="evidence" value="ECO:0007669"/>
    <property type="project" value="UniProtKB-KW"/>
</dbReference>
<dbReference type="Gene3D" id="3.40.50.300">
    <property type="entry name" value="P-loop containing nucleotide triphosphate hydrolases"/>
    <property type="match status" value="1"/>
</dbReference>
<dbReference type="STRING" id="857967.G0QQN0"/>
<accession>G0QQN0</accession>
<proteinExistence type="inferred from homology"/>
<dbReference type="eggNOG" id="KOG0084">
    <property type="taxonomic scope" value="Eukaryota"/>
</dbReference>
<evidence type="ECO:0000256" key="8">
    <source>
        <dbReference type="ARBA" id="ARBA00067099"/>
    </source>
</evidence>
<organism evidence="10 11">
    <name type="scientific">Ichthyophthirius multifiliis</name>
    <name type="common">White spot disease agent</name>
    <name type="synonym">Ich</name>
    <dbReference type="NCBI Taxonomy" id="5932"/>
    <lineage>
        <taxon>Eukaryota</taxon>
        <taxon>Sar</taxon>
        <taxon>Alveolata</taxon>
        <taxon>Ciliophora</taxon>
        <taxon>Intramacronucleata</taxon>
        <taxon>Oligohymenophorea</taxon>
        <taxon>Hymenostomatida</taxon>
        <taxon>Ophryoglenina</taxon>
        <taxon>Ichthyophthirius</taxon>
    </lineage>
</organism>
<comment type="function">
    <text evidence="7">Protein transport. Probably involved in vesicular traffic from ER to Golgi.</text>
</comment>
<dbReference type="FunFam" id="3.40.50.300:FF:001018">
    <property type="entry name" value="Rab family GTPase"/>
    <property type="match status" value="1"/>
</dbReference>